<dbReference type="InterPro" id="IPR014430">
    <property type="entry name" value="Scs7"/>
</dbReference>
<dbReference type="GO" id="GO:0020037">
    <property type="term" value="F:heme binding"/>
    <property type="evidence" value="ECO:0007669"/>
    <property type="project" value="InterPro"/>
</dbReference>
<dbReference type="SUPFAM" id="SSF55856">
    <property type="entry name" value="Cytochrome b5-like heme/steroid binding domain"/>
    <property type="match status" value="1"/>
</dbReference>
<evidence type="ECO:0000256" key="7">
    <source>
        <dbReference type="ARBA" id="ARBA00022692"/>
    </source>
</evidence>
<feature type="binding site" evidence="19">
    <location>
        <position position="267"/>
    </location>
    <ligand>
        <name>Zn(2+)</name>
        <dbReference type="ChEBI" id="CHEBI:29105"/>
        <label>1</label>
    </ligand>
</feature>
<evidence type="ECO:0000256" key="5">
    <source>
        <dbReference type="ARBA" id="ARBA00022516"/>
    </source>
</evidence>
<dbReference type="EC" id="1.-.-.-" evidence="18"/>
<evidence type="ECO:0000256" key="16">
    <source>
        <dbReference type="ARBA" id="ARBA00023136"/>
    </source>
</evidence>
<feature type="binding site" evidence="19">
    <location>
        <position position="284"/>
    </location>
    <ligand>
        <name>Zn(2+)</name>
        <dbReference type="ChEBI" id="CHEBI:29105"/>
        <label>1</label>
    </ligand>
</feature>
<keyword evidence="15 18" id="KW-0443">Lipid metabolism</keyword>
<feature type="binding site" evidence="19">
    <location>
        <position position="208"/>
    </location>
    <ligand>
        <name>Zn(2+)</name>
        <dbReference type="ChEBI" id="CHEBI:29105"/>
        <label>1</label>
    </ligand>
</feature>
<dbReference type="InterPro" id="IPR001199">
    <property type="entry name" value="Cyt_B5-like_heme/steroid-bd"/>
</dbReference>
<dbReference type="PROSITE" id="PS50255">
    <property type="entry name" value="CYTOCHROME_B5_2"/>
    <property type="match status" value="1"/>
</dbReference>
<evidence type="ECO:0000256" key="15">
    <source>
        <dbReference type="ARBA" id="ARBA00023098"/>
    </source>
</evidence>
<evidence type="ECO:0000256" key="18">
    <source>
        <dbReference type="PIRNR" id="PIRNR005149"/>
    </source>
</evidence>
<keyword evidence="6 20" id="KW-0349">Heme</keyword>
<evidence type="ECO:0000259" key="22">
    <source>
        <dbReference type="PROSITE" id="PS50255"/>
    </source>
</evidence>
<comment type="similarity">
    <text evidence="4 18">Belongs to the sterol desaturase family. SCS7 subfamily.</text>
</comment>
<evidence type="ECO:0000256" key="11">
    <source>
        <dbReference type="ARBA" id="ARBA00022833"/>
    </source>
</evidence>
<feature type="binding site" evidence="19">
    <location>
        <position position="182"/>
    </location>
    <ligand>
        <name>Zn(2+)</name>
        <dbReference type="ChEBI" id="CHEBI:29105"/>
        <label>1</label>
    </ligand>
</feature>
<feature type="binding site" evidence="19">
    <location>
        <position position="287"/>
    </location>
    <ligand>
        <name>Zn(2+)</name>
        <dbReference type="ChEBI" id="CHEBI:29105"/>
        <label>1</label>
    </ligand>
</feature>
<evidence type="ECO:0000256" key="17">
    <source>
        <dbReference type="ARBA" id="ARBA00023160"/>
    </source>
</evidence>
<dbReference type="InterPro" id="IPR006694">
    <property type="entry name" value="Fatty_acid_hydroxylase"/>
</dbReference>
<dbReference type="InterPro" id="IPR036400">
    <property type="entry name" value="Cyt_B5-like_heme/steroid_sf"/>
</dbReference>
<comment type="function">
    <text evidence="18">Catalyzes stereospecific hydroxylation of free fatty acids at the C-2 position to produce (R)-2-hydroxy fatty acids, which are building blocks of sphingolipids and glycosphingolipids common in neural tissue and epidermis. Plays an essential role in the synthesis of galactosphingolipids of the myelin sheath. Responsible for the synthesis of sphingolipids and glycosphingolipids involved in the formation of epidermal lamellar bodies critical for skin permeability barrier. Participates in the synthesis of glycosphingolipids and a fraction of type II wax diesters in sebaceous gland, specifically regulating hair follicle homeostasis. Involved in the synthesis of sphingolipids of plasma membrane rafts, controlling lipid raft mobility and trafficking of raft-associated proteins.</text>
</comment>
<dbReference type="Pfam" id="PF00173">
    <property type="entry name" value="Cyt-b5"/>
    <property type="match status" value="1"/>
</dbReference>
<feature type="binding site" description="axial binding residue" evidence="20">
    <location>
        <position position="22"/>
    </location>
    <ligand>
        <name>heme</name>
        <dbReference type="ChEBI" id="CHEBI:30413"/>
    </ligand>
    <ligandPart>
        <name>Fe</name>
        <dbReference type="ChEBI" id="CHEBI:18248"/>
    </ligandPart>
</feature>
<keyword evidence="17 18" id="KW-0275">Fatty acid biosynthesis</keyword>
<keyword evidence="14 18" id="KW-0408">Iron</keyword>
<comment type="cofactor">
    <cofactor evidence="20">
        <name>Fe cation</name>
        <dbReference type="ChEBI" id="CHEBI:24875"/>
    </cofactor>
</comment>
<feature type="transmembrane region" description="Helical" evidence="21">
    <location>
        <begin position="159"/>
        <end position="177"/>
    </location>
</feature>
<keyword evidence="24" id="KW-1185">Reference proteome</keyword>
<name>A0A9P0A6Q4_BEMTA</name>
<evidence type="ECO:0000313" key="24">
    <source>
        <dbReference type="Proteomes" id="UP001152759"/>
    </source>
</evidence>
<comment type="cofactor">
    <cofactor evidence="18 19">
        <name>Zn(2+)</name>
        <dbReference type="ChEBI" id="CHEBI:29105"/>
    </cofactor>
    <text evidence="18 19">Binds 2 Zn(2+) ions per subunit that likely form a catalytic dimetal center.</text>
</comment>
<evidence type="ECO:0000256" key="19">
    <source>
        <dbReference type="PIRSR" id="PIRSR005149-1"/>
    </source>
</evidence>
<evidence type="ECO:0000256" key="21">
    <source>
        <dbReference type="SAM" id="Phobius"/>
    </source>
</evidence>
<comment type="subcellular location">
    <subcellularLocation>
        <location evidence="1">Endoplasmic reticulum membrane</location>
        <topology evidence="1">Multi-pass membrane protein</topology>
    </subcellularLocation>
</comment>
<evidence type="ECO:0000256" key="9">
    <source>
        <dbReference type="ARBA" id="ARBA00022824"/>
    </source>
</evidence>
<evidence type="ECO:0000256" key="4">
    <source>
        <dbReference type="ARBA" id="ARBA00005747"/>
    </source>
</evidence>
<reference evidence="23" key="1">
    <citation type="submission" date="2021-12" db="EMBL/GenBank/DDBJ databases">
        <authorList>
            <person name="King R."/>
        </authorList>
    </citation>
    <scope>NUCLEOTIDE SEQUENCE</scope>
</reference>
<keyword evidence="10 18" id="KW-0276">Fatty acid metabolism</keyword>
<feature type="binding site" evidence="19">
    <location>
        <position position="263"/>
    </location>
    <ligand>
        <name>Zn(2+)</name>
        <dbReference type="ChEBI" id="CHEBI:29105"/>
        <label>1</label>
    </ligand>
</feature>
<feature type="transmembrane region" description="Helical" evidence="21">
    <location>
        <begin position="123"/>
        <end position="147"/>
    </location>
</feature>
<keyword evidence="16 18" id="KW-0472">Membrane</keyword>
<feature type="transmembrane region" description="Helical" evidence="21">
    <location>
        <begin position="218"/>
        <end position="236"/>
    </location>
</feature>
<keyword evidence="13 18" id="KW-0560">Oxidoreductase</keyword>
<proteinExistence type="inferred from homology"/>
<organism evidence="23 24">
    <name type="scientific">Bemisia tabaci</name>
    <name type="common">Sweetpotato whitefly</name>
    <name type="synonym">Aleurodes tabaci</name>
    <dbReference type="NCBI Taxonomy" id="7038"/>
    <lineage>
        <taxon>Eukaryota</taxon>
        <taxon>Metazoa</taxon>
        <taxon>Ecdysozoa</taxon>
        <taxon>Arthropoda</taxon>
        <taxon>Hexapoda</taxon>
        <taxon>Insecta</taxon>
        <taxon>Pterygota</taxon>
        <taxon>Neoptera</taxon>
        <taxon>Paraneoptera</taxon>
        <taxon>Hemiptera</taxon>
        <taxon>Sternorrhyncha</taxon>
        <taxon>Aleyrodoidea</taxon>
        <taxon>Aleyrodidae</taxon>
        <taxon>Aleyrodinae</taxon>
        <taxon>Bemisia</taxon>
    </lineage>
</organism>
<gene>
    <name evidence="23" type="ORF">BEMITA_LOCUS6638</name>
</gene>
<dbReference type="PIRSF" id="PIRSF005149">
    <property type="entry name" value="IPC-B_HD"/>
    <property type="match status" value="1"/>
</dbReference>
<keyword evidence="8 18" id="KW-0479">Metal-binding</keyword>
<evidence type="ECO:0000256" key="1">
    <source>
        <dbReference type="ARBA" id="ARBA00004477"/>
    </source>
</evidence>
<comment type="pathway">
    <text evidence="3">Lipid metabolism.</text>
</comment>
<accession>A0A9P0A6Q4</accession>
<feature type="domain" description="Cytochrome b5 heme-binding" evidence="22">
    <location>
        <begin position="1"/>
        <end position="63"/>
    </location>
</feature>
<dbReference type="Proteomes" id="UP001152759">
    <property type="component" value="Chromosome 3"/>
</dbReference>
<feature type="transmembrane region" description="Helical" evidence="21">
    <location>
        <begin position="242"/>
        <end position="262"/>
    </location>
</feature>
<keyword evidence="9 18" id="KW-0256">Endoplasmic reticulum</keyword>
<evidence type="ECO:0000256" key="20">
    <source>
        <dbReference type="PIRSR" id="PIRSR005149-50"/>
    </source>
</evidence>
<dbReference type="EMBL" id="OU963864">
    <property type="protein sequence ID" value="CAH0387646.1"/>
    <property type="molecule type" value="Genomic_DNA"/>
</dbReference>
<dbReference type="PANTHER" id="PTHR12863:SF1">
    <property type="entry name" value="FATTY ACID 2-HYDROXYLASE"/>
    <property type="match status" value="1"/>
</dbReference>
<comment type="pathway">
    <text evidence="2">Sphingolipid metabolism.</text>
</comment>
<evidence type="ECO:0000256" key="13">
    <source>
        <dbReference type="ARBA" id="ARBA00023002"/>
    </source>
</evidence>
<evidence type="ECO:0000313" key="23">
    <source>
        <dbReference type="EMBL" id="CAH0387646.1"/>
    </source>
</evidence>
<protein>
    <recommendedName>
        <fullName evidence="18">Fatty acid 2-hydroxylase</fullName>
        <ecNumber evidence="18">1.-.-.-</ecNumber>
    </recommendedName>
</protein>
<feature type="binding site" description="axial binding residue" evidence="20">
    <location>
        <position position="46"/>
    </location>
    <ligand>
        <name>heme</name>
        <dbReference type="ChEBI" id="CHEBI:30413"/>
    </ligand>
    <ligandPart>
        <name>Fe</name>
        <dbReference type="ChEBI" id="CHEBI:18248"/>
    </ligandPart>
</feature>
<dbReference type="GO" id="GO:0080132">
    <property type="term" value="F:fatty acid 2-hydroxylase activity"/>
    <property type="evidence" value="ECO:0007669"/>
    <property type="project" value="InterPro"/>
</dbReference>
<keyword evidence="12 21" id="KW-1133">Transmembrane helix</keyword>
<evidence type="ECO:0000256" key="2">
    <source>
        <dbReference type="ARBA" id="ARBA00004991"/>
    </source>
</evidence>
<dbReference type="GO" id="GO:0006633">
    <property type="term" value="P:fatty acid biosynthetic process"/>
    <property type="evidence" value="ECO:0007669"/>
    <property type="project" value="UniProtKB-KW"/>
</dbReference>
<dbReference type="PROSITE" id="PS00191">
    <property type="entry name" value="CYTOCHROME_B5_1"/>
    <property type="match status" value="1"/>
</dbReference>
<feature type="binding site" evidence="19">
    <location>
        <position position="187"/>
    </location>
    <ligand>
        <name>Zn(2+)</name>
        <dbReference type="ChEBI" id="CHEBI:29105"/>
        <label>1</label>
    </ligand>
</feature>
<dbReference type="GO" id="GO:0005506">
    <property type="term" value="F:iron ion binding"/>
    <property type="evidence" value="ECO:0007669"/>
    <property type="project" value="UniProtKB-UniRule"/>
</dbReference>
<keyword evidence="7 21" id="KW-0812">Transmembrane</keyword>
<evidence type="ECO:0000256" key="3">
    <source>
        <dbReference type="ARBA" id="ARBA00005189"/>
    </source>
</evidence>
<feature type="binding site" evidence="19">
    <location>
        <position position="288"/>
    </location>
    <ligand>
        <name>Zn(2+)</name>
        <dbReference type="ChEBI" id="CHEBI:29105"/>
        <label>1</label>
    </ligand>
</feature>
<keyword evidence="11 19" id="KW-0862">Zinc</keyword>
<dbReference type="PANTHER" id="PTHR12863">
    <property type="entry name" value="FATTY ACID HYDROXYLASE"/>
    <property type="match status" value="1"/>
</dbReference>
<dbReference type="GO" id="GO:0005789">
    <property type="term" value="C:endoplasmic reticulum membrane"/>
    <property type="evidence" value="ECO:0007669"/>
    <property type="project" value="UniProtKB-SubCell"/>
</dbReference>
<keyword evidence="5 18" id="KW-0444">Lipid biosynthesis</keyword>
<feature type="binding site" evidence="19">
    <location>
        <position position="205"/>
    </location>
    <ligand>
        <name>Zn(2+)</name>
        <dbReference type="ChEBI" id="CHEBI:29105"/>
        <label>1</label>
    </ligand>
</feature>
<feature type="binding site" evidence="19">
    <location>
        <position position="209"/>
    </location>
    <ligand>
        <name>Zn(2+)</name>
        <dbReference type="ChEBI" id="CHEBI:29105"/>
        <label>1</label>
    </ligand>
</feature>
<evidence type="ECO:0000256" key="8">
    <source>
        <dbReference type="ARBA" id="ARBA00022723"/>
    </source>
</evidence>
<dbReference type="AlphaFoldDB" id="A0A9P0A6Q4"/>
<evidence type="ECO:0000256" key="14">
    <source>
        <dbReference type="ARBA" id="ARBA00023004"/>
    </source>
</evidence>
<dbReference type="Pfam" id="PF04116">
    <property type="entry name" value="FA_hydroxylase"/>
    <property type="match status" value="1"/>
</dbReference>
<evidence type="ECO:0000256" key="12">
    <source>
        <dbReference type="ARBA" id="ARBA00022989"/>
    </source>
</evidence>
<dbReference type="InterPro" id="IPR018506">
    <property type="entry name" value="Cyt_B5_heme-BS"/>
</dbReference>
<dbReference type="Gene3D" id="3.10.120.10">
    <property type="entry name" value="Cytochrome b5-like heme/steroid binding domain"/>
    <property type="match status" value="1"/>
</dbReference>
<evidence type="ECO:0000256" key="6">
    <source>
        <dbReference type="ARBA" id="ARBA00022617"/>
    </source>
</evidence>
<dbReference type="KEGG" id="btab:109034141"/>
<dbReference type="OrthoDB" id="2204368at2759"/>
<sequence length="322" mass="37102">MSTFVVKHKGQTHNIGRFLKYHPGGSNTLVGLKDADVTAALKATGHSSAAYELLKDYRVQEDNLHAPFREEGDLESLVDWDKPMLGQVGKLGPKYKEWVLAPVDRKLRLFGSEFMEQLTVTPWYLIPIVWVPVSIGLVYLGYIRFLTVASFTSFDPSSVYLWVSLMYLLGLVLWPMIEYSVHRWIFHLKPPDSSPFLITVHFSLHGLHHKVPFDDRRLLLPPVPAAILLSIAYFIYSQLFSYWSAPLVMAGTITGYTMYDLMHFYLHYGSPKEGTYLYTMKRYHNQHHFAHHEEGFGISNNILDKIFGTLIHLKKLNRSLVW</sequence>
<evidence type="ECO:0000256" key="10">
    <source>
        <dbReference type="ARBA" id="ARBA00022832"/>
    </source>
</evidence>